<dbReference type="VEuPathDB" id="FungiDB:MYCFIDRAFT_172517"/>
<protein>
    <submittedName>
        <fullName evidence="1">Uncharacterized protein</fullName>
    </submittedName>
</protein>
<dbReference type="KEGG" id="pfj:MYCFIDRAFT_172517"/>
<evidence type="ECO:0000313" key="2">
    <source>
        <dbReference type="Proteomes" id="UP000016932"/>
    </source>
</evidence>
<dbReference type="EMBL" id="KB446556">
    <property type="protein sequence ID" value="EME86827.1"/>
    <property type="molecule type" value="Genomic_DNA"/>
</dbReference>
<dbReference type="Proteomes" id="UP000016932">
    <property type="component" value="Unassembled WGS sequence"/>
</dbReference>
<reference evidence="1 2" key="1">
    <citation type="journal article" date="2012" name="PLoS Pathog.">
        <title>Diverse lifestyles and strategies of plant pathogenesis encoded in the genomes of eighteen Dothideomycetes fungi.</title>
        <authorList>
            <person name="Ohm R.A."/>
            <person name="Feau N."/>
            <person name="Henrissat B."/>
            <person name="Schoch C.L."/>
            <person name="Horwitz B.A."/>
            <person name="Barry K.W."/>
            <person name="Condon B.J."/>
            <person name="Copeland A.C."/>
            <person name="Dhillon B."/>
            <person name="Glaser F."/>
            <person name="Hesse C.N."/>
            <person name="Kosti I."/>
            <person name="LaButti K."/>
            <person name="Lindquist E.A."/>
            <person name="Lucas S."/>
            <person name="Salamov A.A."/>
            <person name="Bradshaw R.E."/>
            <person name="Ciuffetti L."/>
            <person name="Hamelin R.C."/>
            <person name="Kema G.H.J."/>
            <person name="Lawrence C."/>
            <person name="Scott J.A."/>
            <person name="Spatafora J.W."/>
            <person name="Turgeon B.G."/>
            <person name="de Wit P.J.G.M."/>
            <person name="Zhong S."/>
            <person name="Goodwin S.B."/>
            <person name="Grigoriev I.V."/>
        </authorList>
    </citation>
    <scope>NUCLEOTIDE SEQUENCE [LARGE SCALE GENOMIC DNA]</scope>
    <source>
        <strain evidence="1 2">CIRAD86</strain>
    </source>
</reference>
<name>M3BC24_PSEFD</name>
<organism evidence="1 2">
    <name type="scientific">Pseudocercospora fijiensis (strain CIRAD86)</name>
    <name type="common">Black leaf streak disease fungus</name>
    <name type="synonym">Mycosphaerella fijiensis</name>
    <dbReference type="NCBI Taxonomy" id="383855"/>
    <lineage>
        <taxon>Eukaryota</taxon>
        <taxon>Fungi</taxon>
        <taxon>Dikarya</taxon>
        <taxon>Ascomycota</taxon>
        <taxon>Pezizomycotina</taxon>
        <taxon>Dothideomycetes</taxon>
        <taxon>Dothideomycetidae</taxon>
        <taxon>Mycosphaerellales</taxon>
        <taxon>Mycosphaerellaceae</taxon>
        <taxon>Pseudocercospora</taxon>
    </lineage>
</organism>
<dbReference type="AlphaFoldDB" id="M3BC24"/>
<dbReference type="RefSeq" id="XP_007923969.1">
    <property type="nucleotide sequence ID" value="XM_007925778.1"/>
</dbReference>
<accession>M3BC24</accession>
<dbReference type="HOGENOM" id="CLU_636352_0_0_1"/>
<keyword evidence="2" id="KW-1185">Reference proteome</keyword>
<gene>
    <name evidence="1" type="ORF">MYCFIDRAFT_172517</name>
</gene>
<sequence length="431" mass="48199">MVRCKIAGRRRPFIRCWSSLSACRLAADENVSAMNDAVVDVVYESINAIQCRPTASRKRSGKGKGCGLRFLSPAPGRILAQEERDASERRRRRGKPVWCRDVDALDARQLKCCTTCGVWKQSANANITRLDMGSMNKVVKIVARGCLVLCVRIVNKCCVVPHDAPKKATTQTVEQWSRARVASLGIVQHVVSCLHYARLMKWQQPAAVYRRTGKTIRYDIGLLRSLKVQLVGGTARSNRKSAVSRLGQSCCQTMRRGIVRPEELHRVVQDSTPCRPALRMRWSADGRTSIGRGVAWRGDQALDEMTRMVGLLLHCQRVIDGVCRTGRAIIIELSAQRPDSGTTQRCWMTWSHAHLQAVRTIASILCLINGRQGVVEMAPVPKLGLATRWTKLPLISEEIELAWRIDRANVICIHTKLLCAPCTRQWHALAP</sequence>
<evidence type="ECO:0000313" key="1">
    <source>
        <dbReference type="EMBL" id="EME86827.1"/>
    </source>
</evidence>
<proteinExistence type="predicted"/>
<dbReference type="GeneID" id="19332805"/>